<dbReference type="InterPro" id="IPR022791">
    <property type="entry name" value="L-PG_synthase/AglD"/>
</dbReference>
<dbReference type="EMBL" id="DXFT01000138">
    <property type="protein sequence ID" value="HIX03867.1"/>
    <property type="molecule type" value="Genomic_DNA"/>
</dbReference>
<evidence type="ECO:0000256" key="5">
    <source>
        <dbReference type="ARBA" id="ARBA00023136"/>
    </source>
</evidence>
<evidence type="ECO:0000256" key="2">
    <source>
        <dbReference type="ARBA" id="ARBA00022475"/>
    </source>
</evidence>
<evidence type="ECO:0000313" key="7">
    <source>
        <dbReference type="EMBL" id="HIX03867.1"/>
    </source>
</evidence>
<feature type="transmembrane region" description="Helical" evidence="6">
    <location>
        <begin position="89"/>
        <end position="113"/>
    </location>
</feature>
<accession>A0A9D2ACJ4</accession>
<gene>
    <name evidence="7" type="ORF">H9863_07110</name>
</gene>
<feature type="transmembrane region" description="Helical" evidence="6">
    <location>
        <begin position="330"/>
        <end position="346"/>
    </location>
</feature>
<dbReference type="AlphaFoldDB" id="A0A9D2ACJ4"/>
<reference evidence="7" key="2">
    <citation type="submission" date="2021-04" db="EMBL/GenBank/DDBJ databases">
        <authorList>
            <person name="Gilroy R."/>
        </authorList>
    </citation>
    <scope>NUCLEOTIDE SEQUENCE</scope>
    <source>
        <strain evidence="7">23274</strain>
    </source>
</reference>
<keyword evidence="4 6" id="KW-1133">Transmembrane helix</keyword>
<comment type="subcellular location">
    <subcellularLocation>
        <location evidence="1">Cell membrane</location>
        <topology evidence="1">Multi-pass membrane protein</topology>
    </subcellularLocation>
</comment>
<keyword evidence="2" id="KW-1003">Cell membrane</keyword>
<dbReference type="GO" id="GO:0005886">
    <property type="term" value="C:plasma membrane"/>
    <property type="evidence" value="ECO:0007669"/>
    <property type="project" value="UniProtKB-SubCell"/>
</dbReference>
<evidence type="ECO:0000256" key="1">
    <source>
        <dbReference type="ARBA" id="ARBA00004651"/>
    </source>
</evidence>
<reference evidence="7" key="1">
    <citation type="journal article" date="2021" name="PeerJ">
        <title>Extensive microbial diversity within the chicken gut microbiome revealed by metagenomics and culture.</title>
        <authorList>
            <person name="Gilroy R."/>
            <person name="Ravi A."/>
            <person name="Getino M."/>
            <person name="Pursley I."/>
            <person name="Horton D.L."/>
            <person name="Alikhan N.F."/>
            <person name="Baker D."/>
            <person name="Gharbi K."/>
            <person name="Hall N."/>
            <person name="Watson M."/>
            <person name="Adriaenssens E.M."/>
            <person name="Foster-Nyarko E."/>
            <person name="Jarju S."/>
            <person name="Secka A."/>
            <person name="Antonio M."/>
            <person name="Oren A."/>
            <person name="Chaudhuri R.R."/>
            <person name="La Ragione R."/>
            <person name="Hildebrand F."/>
            <person name="Pallen M.J."/>
        </authorList>
    </citation>
    <scope>NUCLEOTIDE SEQUENCE</scope>
    <source>
        <strain evidence="7">23274</strain>
    </source>
</reference>
<dbReference type="Proteomes" id="UP000824202">
    <property type="component" value="Unassembled WGS sequence"/>
</dbReference>
<name>A0A9D2ACJ4_9BACT</name>
<comment type="caution">
    <text evidence="7">The sequence shown here is derived from an EMBL/GenBank/DDBJ whole genome shotgun (WGS) entry which is preliminary data.</text>
</comment>
<feature type="transmembrane region" description="Helical" evidence="6">
    <location>
        <begin position="275"/>
        <end position="295"/>
    </location>
</feature>
<sequence length="354" mass="40825">MAETEQQLTKKIRPYKIIYPIVIGLAVVVWMLYREFDVTAFRDITFTWHSVLWLLVAVGCMFVRDFGYVVRIRVLSGGRLGWWSAVRIIFLWEFTSAVTPSAIGGTSIAILFVNKEGIKVGRSSAMVMATSFLDELYFILMFPIILLSVSQTALWNMPGVNKGITTGLIWFAVAGYSLKFVYLMILSYGLFRNPRGLKWLLMKCFKLRILRKWRHSANEVGSDIIRNSYELRHQPFSFWLKTFGATFFSWTARYWVVNALLMAFWAGKYGWGDHFLIFARQLVMWIMMLVSPTPGGSGFAEFVFKEYLGEFLPSAGVAIAMAMLWRLITYYPYLFAGVLIVPRWLAKHFGRKRG</sequence>
<keyword evidence="5 6" id="KW-0472">Membrane</keyword>
<proteinExistence type="predicted"/>
<dbReference type="NCBIfam" id="TIGR00374">
    <property type="entry name" value="flippase-like domain"/>
    <property type="match status" value="1"/>
</dbReference>
<feature type="transmembrane region" description="Helical" evidence="6">
    <location>
        <begin position="125"/>
        <end position="148"/>
    </location>
</feature>
<protein>
    <submittedName>
        <fullName evidence="7">Flippase-like domain-containing protein</fullName>
    </submittedName>
</protein>
<evidence type="ECO:0000256" key="6">
    <source>
        <dbReference type="SAM" id="Phobius"/>
    </source>
</evidence>
<dbReference type="PANTHER" id="PTHR37693:SF1">
    <property type="entry name" value="INTEGRAL MEMBRANE PROTEIN"/>
    <property type="match status" value="1"/>
</dbReference>
<keyword evidence="3 6" id="KW-0812">Transmembrane</keyword>
<feature type="transmembrane region" description="Helical" evidence="6">
    <location>
        <begin position="45"/>
        <end position="69"/>
    </location>
</feature>
<dbReference type="Pfam" id="PF03706">
    <property type="entry name" value="LPG_synthase_TM"/>
    <property type="match status" value="1"/>
</dbReference>
<dbReference type="PANTHER" id="PTHR37693">
    <property type="entry name" value="PHOSPHATIDYLGLYCEROL LYSYLTRANSFERASE"/>
    <property type="match status" value="1"/>
</dbReference>
<feature type="transmembrane region" description="Helical" evidence="6">
    <location>
        <begin position="168"/>
        <end position="191"/>
    </location>
</feature>
<evidence type="ECO:0000313" key="8">
    <source>
        <dbReference type="Proteomes" id="UP000824202"/>
    </source>
</evidence>
<feature type="transmembrane region" description="Helical" evidence="6">
    <location>
        <begin position="17"/>
        <end position="33"/>
    </location>
</feature>
<organism evidence="7 8">
    <name type="scientific">Candidatus Odoribacter faecigallinarum</name>
    <dbReference type="NCBI Taxonomy" id="2838706"/>
    <lineage>
        <taxon>Bacteria</taxon>
        <taxon>Pseudomonadati</taxon>
        <taxon>Bacteroidota</taxon>
        <taxon>Bacteroidia</taxon>
        <taxon>Bacteroidales</taxon>
        <taxon>Odoribacteraceae</taxon>
        <taxon>Odoribacter</taxon>
    </lineage>
</organism>
<evidence type="ECO:0000256" key="4">
    <source>
        <dbReference type="ARBA" id="ARBA00022989"/>
    </source>
</evidence>
<evidence type="ECO:0000256" key="3">
    <source>
        <dbReference type="ARBA" id="ARBA00022692"/>
    </source>
</evidence>